<comment type="caution">
    <text evidence="9">The sequence shown here is derived from an EMBL/GenBank/DDBJ whole genome shotgun (WGS) entry which is preliminary data.</text>
</comment>
<dbReference type="GeneID" id="77011359"/>
<dbReference type="NCBIfam" id="TIGR04085">
    <property type="entry name" value="rSAM_more_4Fe4S"/>
    <property type="match status" value="1"/>
</dbReference>
<dbReference type="InterPro" id="IPR023885">
    <property type="entry name" value="4Fe4S-binding_SPASM_dom"/>
</dbReference>
<dbReference type="Gene3D" id="3.20.20.70">
    <property type="entry name" value="Aldolase class I"/>
    <property type="match status" value="1"/>
</dbReference>
<dbReference type="GO" id="GO:0016491">
    <property type="term" value="F:oxidoreductase activity"/>
    <property type="evidence" value="ECO:0007669"/>
    <property type="project" value="InterPro"/>
</dbReference>
<dbReference type="PANTHER" id="PTHR43273">
    <property type="entry name" value="ANAEROBIC SULFATASE-MATURATING ENZYME HOMOLOG ASLB-RELATED"/>
    <property type="match status" value="1"/>
</dbReference>
<dbReference type="Pfam" id="PF04055">
    <property type="entry name" value="Radical_SAM"/>
    <property type="match status" value="1"/>
</dbReference>
<evidence type="ECO:0000259" key="8">
    <source>
        <dbReference type="Pfam" id="PF04055"/>
    </source>
</evidence>
<evidence type="ECO:0000256" key="1">
    <source>
        <dbReference type="ARBA" id="ARBA00001966"/>
    </source>
</evidence>
<dbReference type="InterPro" id="IPR007197">
    <property type="entry name" value="rSAM"/>
</dbReference>
<organism evidence="9 10">
    <name type="scientific">Paenibacillus macerans</name>
    <name type="common">Bacillus macerans</name>
    <dbReference type="NCBI Taxonomy" id="44252"/>
    <lineage>
        <taxon>Bacteria</taxon>
        <taxon>Bacillati</taxon>
        <taxon>Bacillota</taxon>
        <taxon>Bacilli</taxon>
        <taxon>Bacillales</taxon>
        <taxon>Paenibacillaceae</taxon>
        <taxon>Paenibacillus</taxon>
    </lineage>
</organism>
<accession>A0A090Y964</accession>
<dbReference type="HOGENOM" id="CLU_009273_3_4_9"/>
<evidence type="ECO:0000256" key="6">
    <source>
        <dbReference type="ARBA" id="ARBA00023014"/>
    </source>
</evidence>
<keyword evidence="5" id="KW-0408">Iron</keyword>
<dbReference type="InterPro" id="IPR023867">
    <property type="entry name" value="Sulphatase_maturase_rSAM"/>
</dbReference>
<evidence type="ECO:0000256" key="5">
    <source>
        <dbReference type="ARBA" id="ARBA00023004"/>
    </source>
</evidence>
<evidence type="ECO:0000256" key="4">
    <source>
        <dbReference type="ARBA" id="ARBA00022723"/>
    </source>
</evidence>
<dbReference type="Proteomes" id="UP000029278">
    <property type="component" value="Unassembled WGS sequence"/>
</dbReference>
<dbReference type="STRING" id="44252.DJ90_5853"/>
<dbReference type="EMBL" id="JMQA01000044">
    <property type="protein sequence ID" value="KFM94994.1"/>
    <property type="molecule type" value="Genomic_DNA"/>
</dbReference>
<dbReference type="GO" id="GO:0051539">
    <property type="term" value="F:4 iron, 4 sulfur cluster binding"/>
    <property type="evidence" value="ECO:0007669"/>
    <property type="project" value="UniProtKB-KW"/>
</dbReference>
<dbReference type="SFLD" id="SFLDG01386">
    <property type="entry name" value="main_SPASM_domain-containing"/>
    <property type="match status" value="1"/>
</dbReference>
<feature type="domain" description="Radical SAM core" evidence="8">
    <location>
        <begin position="131"/>
        <end position="302"/>
    </location>
</feature>
<dbReference type="RefSeq" id="WP_036619591.1">
    <property type="nucleotide sequence ID" value="NZ_JAKOBR010000083.1"/>
</dbReference>
<keyword evidence="2" id="KW-0004">4Fe-4S</keyword>
<dbReference type="SFLD" id="SFLDG01384">
    <property type="entry name" value="thioether_bond_formation_requi"/>
    <property type="match status" value="1"/>
</dbReference>
<keyword evidence="10" id="KW-1185">Reference proteome</keyword>
<proteinExistence type="inferred from homology"/>
<evidence type="ECO:0000256" key="7">
    <source>
        <dbReference type="ARBA" id="ARBA00023601"/>
    </source>
</evidence>
<dbReference type="SFLD" id="SFLDS00029">
    <property type="entry name" value="Radical_SAM"/>
    <property type="match status" value="1"/>
</dbReference>
<comment type="similarity">
    <text evidence="7">Belongs to the radical SAM superfamily. Anaerobic sulfatase-maturating enzyme family.</text>
</comment>
<reference evidence="9 10" key="1">
    <citation type="submission" date="2014-04" db="EMBL/GenBank/DDBJ databases">
        <authorList>
            <person name="Bishop-Lilly K.A."/>
            <person name="Broomall S.M."/>
            <person name="Chain P.S."/>
            <person name="Chertkov O."/>
            <person name="Coyne S.R."/>
            <person name="Daligault H.E."/>
            <person name="Davenport K.W."/>
            <person name="Erkkila T."/>
            <person name="Frey K.G."/>
            <person name="Gibbons H.S."/>
            <person name="Gu W."/>
            <person name="Jaissle J."/>
            <person name="Johnson S.L."/>
            <person name="Koroleva G.I."/>
            <person name="Ladner J.T."/>
            <person name="Lo C.-C."/>
            <person name="Minogue T.D."/>
            <person name="Munk C."/>
            <person name="Palacios G.F."/>
            <person name="Redden C.L."/>
            <person name="Rosenzweig C.N."/>
            <person name="Scholz M.B."/>
            <person name="Teshima H."/>
            <person name="Xu Y."/>
        </authorList>
    </citation>
    <scope>NUCLEOTIDE SEQUENCE [LARGE SCALE GENOMIC DNA]</scope>
    <source>
        <strain evidence="9 10">8244</strain>
    </source>
</reference>
<evidence type="ECO:0000313" key="9">
    <source>
        <dbReference type="EMBL" id="KFM94994.1"/>
    </source>
</evidence>
<name>A0A090Y964_PAEMA</name>
<dbReference type="SUPFAM" id="SSF102114">
    <property type="entry name" value="Radical SAM enzymes"/>
    <property type="match status" value="1"/>
</dbReference>
<comment type="cofactor">
    <cofactor evidence="1">
        <name>[4Fe-4S] cluster</name>
        <dbReference type="ChEBI" id="CHEBI:49883"/>
    </cofactor>
</comment>
<keyword evidence="3" id="KW-0949">S-adenosyl-L-methionine</keyword>
<dbReference type="OrthoDB" id="9808591at2"/>
<gene>
    <name evidence="9" type="ORF">DJ90_5853</name>
</gene>
<dbReference type="PROSITE" id="PS01305">
    <property type="entry name" value="MOAA_NIFB_PQQE"/>
    <property type="match status" value="1"/>
</dbReference>
<keyword evidence="4" id="KW-0479">Metal-binding</keyword>
<dbReference type="SFLD" id="SFLDG01067">
    <property type="entry name" value="SPASM/twitch_domain_containing"/>
    <property type="match status" value="1"/>
</dbReference>
<sequence length="526" mass="60831">MNSYYLTELESQLLNNLFDKKEHGDIYRLGKLFSTESSNYFYDTGTGKVLLLDDEIYKIMDCLFDRNNSETYESFINQSVSISSKSIQEFIQVVMEENLLQAPKLNKLYTYNHYENLENMVDNNLSQLILELTGKCNLRCGYCIYNDDYIYNRSFNNEDMSQTVAKKAIDYANEHSEKEVAITFYGGEPLMNFGLLKWCIDYSRKTIIGKELTFSLTTNLTLITERIAKYFAEVPGLRIVCSLDGPEEVQNSYRKYVNGKGTFSEAIRGLKHLVDAFSGTENSISINSVLAPPYNYTKIESINNFFENLSWLPKDTNISIGYAAEDSVPNKEQHIQELSNDSKYKTKQGSINPLWIWQKGQTEINEKIRNGSNSIYASAAEESLLKIHKRFIFDKPKDFYPFNGCCIPGSRRLYVDTKGDFYVCERVGLSPSIGNVYDGINLKELRKHYIEDFSNLSSEKCSDCWAIRLCSQCYVNCYTKDGFDKNAKDQKCRVQRHAAERELSFYHSVYEKTPYKLEYLNDIEVY</sequence>
<evidence type="ECO:0000256" key="2">
    <source>
        <dbReference type="ARBA" id="ARBA00022485"/>
    </source>
</evidence>
<dbReference type="InterPro" id="IPR000385">
    <property type="entry name" value="MoaA_NifB_PqqE_Fe-S-bd_CS"/>
</dbReference>
<dbReference type="PATRIC" id="fig|44252.3.peg.5328"/>
<dbReference type="CDD" id="cd01335">
    <property type="entry name" value="Radical_SAM"/>
    <property type="match status" value="1"/>
</dbReference>
<dbReference type="PANTHER" id="PTHR43273:SF3">
    <property type="entry name" value="ANAEROBIC SULFATASE-MATURATING ENZYME HOMOLOG ASLB-RELATED"/>
    <property type="match status" value="1"/>
</dbReference>
<keyword evidence="6" id="KW-0411">Iron-sulfur</keyword>
<dbReference type="AlphaFoldDB" id="A0A090Y964"/>
<dbReference type="InterPro" id="IPR013785">
    <property type="entry name" value="Aldolase_TIM"/>
</dbReference>
<protein>
    <submittedName>
        <fullName evidence="9">Radical SAM additional 4Fe4S-binding SPASM domain protein</fullName>
    </submittedName>
</protein>
<dbReference type="GO" id="GO:0046872">
    <property type="term" value="F:metal ion binding"/>
    <property type="evidence" value="ECO:0007669"/>
    <property type="project" value="UniProtKB-KW"/>
</dbReference>
<evidence type="ECO:0000256" key="3">
    <source>
        <dbReference type="ARBA" id="ARBA00022691"/>
    </source>
</evidence>
<dbReference type="InterPro" id="IPR058240">
    <property type="entry name" value="rSAM_sf"/>
</dbReference>
<evidence type="ECO:0000313" key="10">
    <source>
        <dbReference type="Proteomes" id="UP000029278"/>
    </source>
</evidence>